<gene>
    <name evidence="1" type="ORF">KQI68_07395</name>
</gene>
<comment type="caution">
    <text evidence="1">The sequence shown here is derived from an EMBL/GenBank/DDBJ whole genome shotgun (WGS) entry which is preliminary data.</text>
</comment>
<evidence type="ECO:0000313" key="1">
    <source>
        <dbReference type="EMBL" id="MBU5669664.1"/>
    </source>
</evidence>
<keyword evidence="2" id="KW-1185">Reference proteome</keyword>
<proteinExistence type="predicted"/>
<dbReference type="RefSeq" id="WP_216549498.1">
    <property type="nucleotide sequence ID" value="NZ_JAHLQO010000004.1"/>
</dbReference>
<sequence length="371" mass="41433">MAWARINSYNNNQADVTIGGLEYSARQYDGFCLYLDGVKMGWRDPVSYSTTGTANVVFDLSQKRNGGSTQAGYYTASIYAIWRGVEYNVPISGNSGIRITSGGGWNPEPSRPTVRQMTKIKISKITDASDNYFNVSYKCNGTGLIKFVSVTRRQTGNKDILEEHYVSESAVNDDGWAYLNTTFSAGDNGVYSANLENFGELPLGTVQIIGEHNYNVGFAPSSNPFLCISQHWFSSYNRTYEATITYPYSQGRYDYSSPRIAVASFRGLTAEWNKLVNLAYYLEATTKDSLNRSKYSNYIPRSGDFVTADMYNSLLDSIESCARSIGIYDRMPRRVSSGDIIPSNFISKLGDIINKCTEDQKMVKNSNAIDW</sequence>
<evidence type="ECO:0000313" key="2">
    <source>
        <dbReference type="Proteomes" id="UP000783742"/>
    </source>
</evidence>
<name>A0ABS6FI28_9FIRM</name>
<accession>A0ABS6FI28</accession>
<organism evidence="1 2">
    <name type="scientific">Peptoniphilus ovalis</name>
    <dbReference type="NCBI Taxonomy" id="2841503"/>
    <lineage>
        <taxon>Bacteria</taxon>
        <taxon>Bacillati</taxon>
        <taxon>Bacillota</taxon>
        <taxon>Tissierellia</taxon>
        <taxon>Tissierellales</taxon>
        <taxon>Peptoniphilaceae</taxon>
        <taxon>Peptoniphilus</taxon>
    </lineage>
</organism>
<reference evidence="1 2" key="1">
    <citation type="submission" date="2021-06" db="EMBL/GenBank/DDBJ databases">
        <authorList>
            <person name="Sun Q."/>
            <person name="Li D."/>
        </authorList>
    </citation>
    <scope>NUCLEOTIDE SEQUENCE [LARGE SCALE GENOMIC DNA]</scope>
    <source>
        <strain evidence="1 2">MSJ-1</strain>
    </source>
</reference>
<dbReference type="Proteomes" id="UP000783742">
    <property type="component" value="Unassembled WGS sequence"/>
</dbReference>
<dbReference type="EMBL" id="JAHLQO010000004">
    <property type="protein sequence ID" value="MBU5669664.1"/>
    <property type="molecule type" value="Genomic_DNA"/>
</dbReference>
<protein>
    <submittedName>
        <fullName evidence="1">Uncharacterized protein</fullName>
    </submittedName>
</protein>